<dbReference type="SUPFAM" id="SSF82704">
    <property type="entry name" value="AlbA-like"/>
    <property type="match status" value="1"/>
</dbReference>
<feature type="domain" description="DNA/RNA-binding protein Alba-like" evidence="5">
    <location>
        <begin position="221"/>
        <end position="281"/>
    </location>
</feature>
<proteinExistence type="inferred from homology"/>
<dbReference type="InterPro" id="IPR036882">
    <property type="entry name" value="Alba-like_dom_sf"/>
</dbReference>
<evidence type="ECO:0000313" key="7">
    <source>
        <dbReference type="EMBL" id="KAJ1211238.1"/>
    </source>
</evidence>
<reference evidence="7" key="1">
    <citation type="journal article" date="2022" name="bioRxiv">
        <title>Sequencing and chromosome-scale assembly of the giantPleurodeles waltlgenome.</title>
        <authorList>
            <person name="Brown T."/>
            <person name="Elewa A."/>
            <person name="Iarovenko S."/>
            <person name="Subramanian E."/>
            <person name="Araus A.J."/>
            <person name="Petzold A."/>
            <person name="Susuki M."/>
            <person name="Suzuki K.-i.T."/>
            <person name="Hayashi T."/>
            <person name="Toyoda A."/>
            <person name="Oliveira C."/>
            <person name="Osipova E."/>
            <person name="Leigh N.D."/>
            <person name="Simon A."/>
            <person name="Yun M.H."/>
        </authorList>
    </citation>
    <scope>NUCLEOTIDE SEQUENCE</scope>
    <source>
        <strain evidence="7">20211129_DDA</strain>
        <tissue evidence="7">Liver</tissue>
    </source>
</reference>
<dbReference type="InterPro" id="IPR051958">
    <property type="entry name" value="Alba-like_NAB"/>
</dbReference>
<dbReference type="Gene3D" id="1.10.340.70">
    <property type="match status" value="1"/>
</dbReference>
<evidence type="ECO:0000256" key="3">
    <source>
        <dbReference type="ARBA" id="ARBA00023242"/>
    </source>
</evidence>
<keyword evidence="8" id="KW-1185">Reference proteome</keyword>
<name>A0AAV7WFA9_PLEWA</name>
<evidence type="ECO:0000313" key="8">
    <source>
        <dbReference type="Proteomes" id="UP001066276"/>
    </source>
</evidence>
<comment type="similarity">
    <text evidence="2">Belongs to the histone-like Alba family.</text>
</comment>
<dbReference type="EMBL" id="JANPWB010000002">
    <property type="protein sequence ID" value="KAJ1211238.1"/>
    <property type="molecule type" value="Genomic_DNA"/>
</dbReference>
<dbReference type="GO" id="GO:0003723">
    <property type="term" value="F:RNA binding"/>
    <property type="evidence" value="ECO:0007669"/>
    <property type="project" value="TreeGrafter"/>
</dbReference>
<evidence type="ECO:0000256" key="4">
    <source>
        <dbReference type="SAM" id="MobiDB-lite"/>
    </source>
</evidence>
<dbReference type="Pfam" id="PF17921">
    <property type="entry name" value="Integrase_H2C2"/>
    <property type="match status" value="1"/>
</dbReference>
<comment type="subcellular location">
    <subcellularLocation>
        <location evidence="1">Nucleus</location>
    </subcellularLocation>
</comment>
<evidence type="ECO:0000259" key="6">
    <source>
        <dbReference type="Pfam" id="PF17921"/>
    </source>
</evidence>
<sequence length="381" mass="43308">MEYVPHKKNMMADCLFRLLADVIGKDVEENDSYMVVIEERISHEEWTAVLSDDEVLQEVMKYLIHGWPMIGEVSSDADFFNQENIELSVMDGVLLRGVLLVVPVKLRERILKLAHEEHVGKSATNRCIRTEYWWPGLDGDLEHCIRKLPLYALSNRPKFAIVVVDYYICWPEVKFTDCITAEVQEAAGSSGIVNMENYTKSKTVEKPFPLPFPSLPTDITHMKVKLGSRIRNLMSYAMAKMESETVRQILFSATGKAVGKAITCVEIMKRRLKGLHQITKIFFWQIEEIWEPIVPEAGLESLTVKRNLPAMCVLLSKEDLDPREPGYQAPGCFDSLWIEALKEEESQSQKRRKQGGGRGSSKGGKYPRSVGGRGEGQKRKL</sequence>
<feature type="domain" description="Integrase zinc-binding" evidence="6">
    <location>
        <begin position="102"/>
        <end position="147"/>
    </location>
</feature>
<dbReference type="AlphaFoldDB" id="A0AAV7WFA9"/>
<organism evidence="7 8">
    <name type="scientific">Pleurodeles waltl</name>
    <name type="common">Iberian ribbed newt</name>
    <dbReference type="NCBI Taxonomy" id="8319"/>
    <lineage>
        <taxon>Eukaryota</taxon>
        <taxon>Metazoa</taxon>
        <taxon>Chordata</taxon>
        <taxon>Craniata</taxon>
        <taxon>Vertebrata</taxon>
        <taxon>Euteleostomi</taxon>
        <taxon>Amphibia</taxon>
        <taxon>Batrachia</taxon>
        <taxon>Caudata</taxon>
        <taxon>Salamandroidea</taxon>
        <taxon>Salamandridae</taxon>
        <taxon>Pleurodelinae</taxon>
        <taxon>Pleurodeles</taxon>
    </lineage>
</organism>
<accession>A0AAV7WFA9</accession>
<evidence type="ECO:0000259" key="5">
    <source>
        <dbReference type="Pfam" id="PF01918"/>
    </source>
</evidence>
<dbReference type="GO" id="GO:0001682">
    <property type="term" value="P:tRNA 5'-leader removal"/>
    <property type="evidence" value="ECO:0007669"/>
    <property type="project" value="TreeGrafter"/>
</dbReference>
<dbReference type="Pfam" id="PF01918">
    <property type="entry name" value="Alba"/>
    <property type="match status" value="1"/>
</dbReference>
<protein>
    <recommendedName>
        <fullName evidence="9">DNA/RNA-binding protein Alba-like domain-containing protein</fullName>
    </recommendedName>
</protein>
<dbReference type="Proteomes" id="UP001066276">
    <property type="component" value="Chromosome 1_2"/>
</dbReference>
<evidence type="ECO:0000256" key="1">
    <source>
        <dbReference type="ARBA" id="ARBA00004123"/>
    </source>
</evidence>
<comment type="caution">
    <text evidence="7">The sequence shown here is derived from an EMBL/GenBank/DDBJ whole genome shotgun (WGS) entry which is preliminary data.</text>
</comment>
<gene>
    <name evidence="7" type="ORF">NDU88_006599</name>
</gene>
<dbReference type="Gene3D" id="3.30.110.20">
    <property type="entry name" value="Alba-like domain"/>
    <property type="match status" value="1"/>
</dbReference>
<dbReference type="GO" id="GO:0005634">
    <property type="term" value="C:nucleus"/>
    <property type="evidence" value="ECO:0007669"/>
    <property type="project" value="UniProtKB-SubCell"/>
</dbReference>
<dbReference type="PANTHER" id="PTHR13516">
    <property type="entry name" value="RIBONUCLEASE P SUBUNIT P25"/>
    <property type="match status" value="1"/>
</dbReference>
<dbReference type="PANTHER" id="PTHR13516:SF8">
    <property type="entry name" value="RIBONUCLEASE P PROTEIN SUBUNIT P25-LIKE PROTEIN"/>
    <property type="match status" value="1"/>
</dbReference>
<dbReference type="GO" id="GO:0000172">
    <property type="term" value="C:ribonuclease MRP complex"/>
    <property type="evidence" value="ECO:0007669"/>
    <property type="project" value="TreeGrafter"/>
</dbReference>
<keyword evidence="3" id="KW-0539">Nucleus</keyword>
<evidence type="ECO:0008006" key="9">
    <source>
        <dbReference type="Google" id="ProtNLM"/>
    </source>
</evidence>
<feature type="region of interest" description="Disordered" evidence="4">
    <location>
        <begin position="344"/>
        <end position="381"/>
    </location>
</feature>
<dbReference type="InterPro" id="IPR002775">
    <property type="entry name" value="DNA/RNA-bd_Alba-like"/>
</dbReference>
<dbReference type="InterPro" id="IPR041588">
    <property type="entry name" value="Integrase_H2C2"/>
</dbReference>
<evidence type="ECO:0000256" key="2">
    <source>
        <dbReference type="ARBA" id="ARBA00008018"/>
    </source>
</evidence>